<dbReference type="GO" id="GO:0004965">
    <property type="term" value="F:G protein-coupled GABA receptor activity"/>
    <property type="evidence" value="ECO:0007669"/>
    <property type="project" value="InterPro"/>
</dbReference>
<evidence type="ECO:0000256" key="12">
    <source>
        <dbReference type="SAM" id="MobiDB-lite"/>
    </source>
</evidence>
<feature type="transmembrane region" description="Helical" evidence="13">
    <location>
        <begin position="287"/>
        <end position="309"/>
    </location>
</feature>
<sequence length="807" mass="87921">MEPEINCSEFCDSFPGQELDRRPLHDLCRTTITSPQDSSNTISSVSPALLGIVWTFLSCGLLLMFFFLAFTIRCRKNRIVKMSSPNLNIVTILGSCLTYTSAYLFGIQGVLVGSSMETLIQLRLSLLCIGTSLVFGPILGKSWRLYKVFTQRVPDKRVIIKDLQLLGLVAALVMADVVLLVTWVLTDPVQCLQILGVSMTVTGRDVSCSLTNTHFCASRYSDVWIALVLGCKGLLLLYGAYLAGLTDHVSSPPVNQSLAIMVGVHLLVLAAGLAFVVTRYLHTWPNLVFGLTSGGIFVCTTTINCFVFVPQLKQWKAFEGENQTIRRMAKYFSTPSKSFQPQFGEEQNCHPRAEKSSMERLLTEKNAVIESLQEQVNNAKEKLVRLMSAECAYDSPESVVPPTSSQGKGVSTAASAHGMAQGPSGYSSGPQNDASIAAQDPCCTSVPFPRMQSHQVPERNTSPSLGQEKIPDLKDSSDHLELGHGQKPQAKQSQGSEREQGPPARSQDLIPRREASNLQKQRQSSEEPSEKLPRVSSVVREKLQEVIQELGLGPRAPLPNSLSCPRQPWKGSAAHSPQKMPISRELGLSPYIVRRRRAAQRARSHFSGSVLSYVGHQTDQTIPGTHSRLNVPNGDSPMPDHHTAALKVPRSSSRKPSLLPGPQGRPNTGAGSKRGQAEPQGTRAGNIAFPHQPSVSARAQKPTVPCLPTSAGLPKQPQHQLPVSSGCPSLSSQCNYLDTESSSSDEFFCHCHRPYCEICFQSSSDSSDSGTSDTDPEPAAGMASWEKLWAHSSPIVNFKDDLRPTLV</sequence>
<feature type="transmembrane region" description="Helical" evidence="13">
    <location>
        <begin position="223"/>
        <end position="246"/>
    </location>
</feature>
<keyword evidence="7 13" id="KW-0472">Membrane</keyword>
<comment type="subcellular location">
    <subcellularLocation>
        <location evidence="1">Cell membrane</location>
        <topology evidence="1">Multi-pass membrane protein</topology>
    </subcellularLocation>
</comment>
<dbReference type="GeneID" id="101587428"/>
<feature type="compositionally biased region" description="Basic and acidic residues" evidence="12">
    <location>
        <begin position="469"/>
        <end position="484"/>
    </location>
</feature>
<dbReference type="RefSeq" id="XP_004633391.1">
    <property type="nucleotide sequence ID" value="XM_004633334.2"/>
</dbReference>
<dbReference type="InterPro" id="IPR017978">
    <property type="entry name" value="GPCR_3_C"/>
</dbReference>
<dbReference type="InterPro" id="IPR041946">
    <property type="entry name" value="GPR156_7TM"/>
</dbReference>
<keyword evidence="4 13" id="KW-0812">Transmembrane</keyword>
<keyword evidence="11" id="KW-0175">Coiled coil</keyword>
<keyword evidence="9" id="KW-0325">Glycoprotein</keyword>
<evidence type="ECO:0000256" key="3">
    <source>
        <dbReference type="ARBA" id="ARBA00022475"/>
    </source>
</evidence>
<evidence type="ECO:0000256" key="4">
    <source>
        <dbReference type="ARBA" id="ARBA00022692"/>
    </source>
</evidence>
<keyword evidence="3" id="KW-1003">Cell membrane</keyword>
<dbReference type="PRINTS" id="PR01176">
    <property type="entry name" value="GABABRECEPTR"/>
</dbReference>
<evidence type="ECO:0000259" key="14">
    <source>
        <dbReference type="PROSITE" id="PS50259"/>
    </source>
</evidence>
<accession>A0A6P3FB11</accession>
<feature type="compositionally biased region" description="Polar residues" evidence="12">
    <location>
        <begin position="401"/>
        <end position="414"/>
    </location>
</feature>
<dbReference type="CDD" id="cd15292">
    <property type="entry name" value="7tmC_GPR156"/>
    <property type="match status" value="1"/>
</dbReference>
<reference evidence="16" key="1">
    <citation type="submission" date="2025-08" db="UniProtKB">
        <authorList>
            <consortium name="RefSeq"/>
        </authorList>
    </citation>
    <scope>IDENTIFICATION</scope>
</reference>
<feature type="transmembrane region" description="Helical" evidence="13">
    <location>
        <begin position="163"/>
        <end position="185"/>
    </location>
</feature>
<feature type="transmembrane region" description="Helical" evidence="13">
    <location>
        <begin position="258"/>
        <end position="281"/>
    </location>
</feature>
<feature type="transmembrane region" description="Helical" evidence="13">
    <location>
        <begin position="48"/>
        <end position="70"/>
    </location>
</feature>
<feature type="compositionally biased region" description="Basic and acidic residues" evidence="12">
    <location>
        <begin position="523"/>
        <end position="537"/>
    </location>
</feature>
<name>A0A6P3FB11_OCTDE</name>
<comment type="similarity">
    <text evidence="2">Belongs to the G-protein coupled receptor 3 family. GABA-B receptor subfamily.</text>
</comment>
<dbReference type="OrthoDB" id="411630at2759"/>
<feature type="region of interest" description="Disordered" evidence="12">
    <location>
        <begin position="618"/>
        <end position="720"/>
    </location>
</feature>
<keyword evidence="5 13" id="KW-1133">Transmembrane helix</keyword>
<gene>
    <name evidence="16" type="primary">Gpr156</name>
</gene>
<dbReference type="PROSITE" id="PS50259">
    <property type="entry name" value="G_PROTEIN_RECEP_F3_4"/>
    <property type="match status" value="1"/>
</dbReference>
<feature type="compositionally biased region" description="Polar residues" evidence="12">
    <location>
        <begin position="452"/>
        <end position="465"/>
    </location>
</feature>
<dbReference type="GO" id="GO:0007214">
    <property type="term" value="P:gamma-aminobutyric acid signaling pathway"/>
    <property type="evidence" value="ECO:0007669"/>
    <property type="project" value="TreeGrafter"/>
</dbReference>
<keyword evidence="10" id="KW-0807">Transducer</keyword>
<evidence type="ECO:0000256" key="9">
    <source>
        <dbReference type="ARBA" id="ARBA00023180"/>
    </source>
</evidence>
<evidence type="ECO:0000313" key="16">
    <source>
        <dbReference type="RefSeq" id="XP_004633391.1"/>
    </source>
</evidence>
<dbReference type="AlphaFoldDB" id="A0A6P3FB11"/>
<evidence type="ECO:0000256" key="6">
    <source>
        <dbReference type="ARBA" id="ARBA00023040"/>
    </source>
</evidence>
<feature type="domain" description="G-protein coupled receptors family 3 profile" evidence="14">
    <location>
        <begin position="59"/>
        <end position="312"/>
    </location>
</feature>
<evidence type="ECO:0000256" key="8">
    <source>
        <dbReference type="ARBA" id="ARBA00023170"/>
    </source>
</evidence>
<feature type="compositionally biased region" description="Low complexity" evidence="12">
    <location>
        <begin position="764"/>
        <end position="773"/>
    </location>
</feature>
<protein>
    <submittedName>
        <fullName evidence="16">Probable G-protein coupled receptor 156</fullName>
    </submittedName>
</protein>
<proteinExistence type="inferred from homology"/>
<feature type="compositionally biased region" description="Polar residues" evidence="12">
    <location>
        <begin position="618"/>
        <end position="630"/>
    </location>
</feature>
<feature type="coiled-coil region" evidence="11">
    <location>
        <begin position="355"/>
        <end position="389"/>
    </location>
</feature>
<feature type="compositionally biased region" description="Polar residues" evidence="12">
    <location>
        <begin position="424"/>
        <end position="434"/>
    </location>
</feature>
<evidence type="ECO:0000256" key="5">
    <source>
        <dbReference type="ARBA" id="ARBA00022989"/>
    </source>
</evidence>
<evidence type="ECO:0000256" key="7">
    <source>
        <dbReference type="ARBA" id="ARBA00023136"/>
    </source>
</evidence>
<feature type="region of interest" description="Disordered" evidence="12">
    <location>
        <begin position="395"/>
        <end position="537"/>
    </location>
</feature>
<dbReference type="Proteomes" id="UP000515203">
    <property type="component" value="Unplaced"/>
</dbReference>
<organism evidence="15 16">
    <name type="scientific">Octodon degus</name>
    <name type="common">Degu</name>
    <name type="synonym">Sciurus degus</name>
    <dbReference type="NCBI Taxonomy" id="10160"/>
    <lineage>
        <taxon>Eukaryota</taxon>
        <taxon>Metazoa</taxon>
        <taxon>Chordata</taxon>
        <taxon>Craniata</taxon>
        <taxon>Vertebrata</taxon>
        <taxon>Euteleostomi</taxon>
        <taxon>Mammalia</taxon>
        <taxon>Eutheria</taxon>
        <taxon>Euarchontoglires</taxon>
        <taxon>Glires</taxon>
        <taxon>Rodentia</taxon>
        <taxon>Hystricomorpha</taxon>
        <taxon>Octodontidae</taxon>
        <taxon>Octodon</taxon>
    </lineage>
</organism>
<dbReference type="InterPro" id="IPR002455">
    <property type="entry name" value="GPCR3_GABA-B"/>
</dbReference>
<evidence type="ECO:0000256" key="2">
    <source>
        <dbReference type="ARBA" id="ARBA00008991"/>
    </source>
</evidence>
<dbReference type="InParanoid" id="A0A6P3FB11"/>
<keyword evidence="15" id="KW-1185">Reference proteome</keyword>
<evidence type="ECO:0000313" key="15">
    <source>
        <dbReference type="Proteomes" id="UP000515203"/>
    </source>
</evidence>
<feature type="transmembrane region" description="Helical" evidence="13">
    <location>
        <begin position="90"/>
        <end position="112"/>
    </location>
</feature>
<keyword evidence="6" id="KW-0297">G-protein coupled receptor</keyword>
<keyword evidence="8 16" id="KW-0675">Receptor</keyword>
<evidence type="ECO:0000256" key="11">
    <source>
        <dbReference type="SAM" id="Coils"/>
    </source>
</evidence>
<feature type="region of interest" description="Disordered" evidence="12">
    <location>
        <begin position="553"/>
        <end position="578"/>
    </location>
</feature>
<feature type="transmembrane region" description="Helical" evidence="13">
    <location>
        <begin position="124"/>
        <end position="143"/>
    </location>
</feature>
<evidence type="ECO:0000256" key="1">
    <source>
        <dbReference type="ARBA" id="ARBA00004651"/>
    </source>
</evidence>
<dbReference type="PANTHER" id="PTHR10519:SF20">
    <property type="entry name" value="G-PROTEIN COUPLED RECEPTOR 156-RELATED"/>
    <property type="match status" value="1"/>
</dbReference>
<evidence type="ECO:0000256" key="13">
    <source>
        <dbReference type="SAM" id="Phobius"/>
    </source>
</evidence>
<dbReference type="PANTHER" id="PTHR10519">
    <property type="entry name" value="GABA-B RECEPTOR"/>
    <property type="match status" value="1"/>
</dbReference>
<feature type="region of interest" description="Disordered" evidence="12">
    <location>
        <begin position="764"/>
        <end position="783"/>
    </location>
</feature>
<dbReference type="Pfam" id="PF00003">
    <property type="entry name" value="7tm_3"/>
    <property type="match status" value="1"/>
</dbReference>
<dbReference type="CTD" id="165829"/>
<dbReference type="FunCoup" id="A0A6P3FB11">
    <property type="interactions" value="655"/>
</dbReference>
<evidence type="ECO:0000256" key="10">
    <source>
        <dbReference type="ARBA" id="ARBA00023224"/>
    </source>
</evidence>
<dbReference type="GO" id="GO:0038039">
    <property type="term" value="C:G protein-coupled receptor heterodimeric complex"/>
    <property type="evidence" value="ECO:0007669"/>
    <property type="project" value="TreeGrafter"/>
</dbReference>
<feature type="compositionally biased region" description="Low complexity" evidence="12">
    <location>
        <begin position="649"/>
        <end position="662"/>
    </location>
</feature>